<evidence type="ECO:0000313" key="3">
    <source>
        <dbReference type="Proteomes" id="UP000242942"/>
    </source>
</evidence>
<reference evidence="2 3" key="1">
    <citation type="submission" date="2016-06" db="EMBL/GenBank/DDBJ databases">
        <authorList>
            <consortium name="Pathogen Informatics"/>
        </authorList>
    </citation>
    <scope>NUCLEOTIDE SEQUENCE [LARGE SCALE GENOMIC DNA]</scope>
    <source>
        <strain evidence="2">PocGH01</strain>
    </source>
</reference>
<evidence type="ECO:0000313" key="2">
    <source>
        <dbReference type="EMBL" id="SCQ16352.1"/>
    </source>
</evidence>
<keyword evidence="1" id="KW-1133">Transmembrane helix</keyword>
<feature type="transmembrane region" description="Helical" evidence="1">
    <location>
        <begin position="6"/>
        <end position="25"/>
    </location>
</feature>
<dbReference type="VEuPathDB" id="PlasmoDB:POWCR01_030005000"/>
<feature type="transmembrane region" description="Helical" evidence="1">
    <location>
        <begin position="229"/>
        <end position="251"/>
    </location>
</feature>
<dbReference type="OrthoDB" id="383195at2759"/>
<feature type="transmembrane region" description="Helical" evidence="1">
    <location>
        <begin position="257"/>
        <end position="279"/>
    </location>
</feature>
<dbReference type="EMBL" id="LT594588">
    <property type="protein sequence ID" value="SCQ16352.1"/>
    <property type="molecule type" value="Genomic_DNA"/>
</dbReference>
<evidence type="ECO:0000256" key="1">
    <source>
        <dbReference type="SAM" id="Phobius"/>
    </source>
</evidence>
<dbReference type="VEuPathDB" id="PlasmoDB:PocGH01_07044000"/>
<gene>
    <name evidence="2" type="primary">PocGH01_07044000</name>
    <name evidence="2" type="ORF">POCGH01_07044000</name>
</gene>
<evidence type="ECO:0008006" key="4">
    <source>
        <dbReference type="Google" id="ProtNLM"/>
    </source>
</evidence>
<protein>
    <recommendedName>
        <fullName evidence="4">Pv-fam-d protein</fullName>
    </recommendedName>
</protein>
<keyword evidence="3" id="KW-1185">Reference proteome</keyword>
<dbReference type="Proteomes" id="UP000242942">
    <property type="component" value="Chromosome 7"/>
</dbReference>
<keyword evidence="1" id="KW-0812">Transmembrane</keyword>
<sequence length="303" mass="36136">MEKKMNKSFFLFVNIFTFTLLIFSWKNCFNTNSSNNLWGWDINPNSKLMAISSRVLRGETDIQNDHDYVTLEERINYLLLEDNDTFGERLLGLVNDKTFKKQFLIGRTYKDNFQKQMDALYNDYPYENPYDSTNYLNDDYERYLDKLNYLDNQVIGKGKRGKFLEKLICKNRVKGRRKSKIREFLSKINVKVEVEMLRFLKTDFSNYSYFIQGKNKYGKFVKFLETCKVFYPLLINAIIFLTLVIPTGFIVTFTAGAIIYIALCALSYFSFFSMGIFFIHKLLKLDHMRNVYKKFRQRKKINM</sequence>
<name>A0A1D3U8F7_PLAOA</name>
<accession>A0A1D3U8F7</accession>
<organism evidence="2 3">
    <name type="scientific">Plasmodium ovale</name>
    <name type="common">malaria parasite P. ovale</name>
    <dbReference type="NCBI Taxonomy" id="36330"/>
    <lineage>
        <taxon>Eukaryota</taxon>
        <taxon>Sar</taxon>
        <taxon>Alveolata</taxon>
        <taxon>Apicomplexa</taxon>
        <taxon>Aconoidasida</taxon>
        <taxon>Haemosporida</taxon>
        <taxon>Plasmodiidae</taxon>
        <taxon>Plasmodium</taxon>
        <taxon>Plasmodium (Plasmodium)</taxon>
    </lineage>
</organism>
<proteinExistence type="predicted"/>
<dbReference type="AlphaFoldDB" id="A0A1D3U8F7"/>
<keyword evidence="1" id="KW-0472">Membrane</keyword>